<dbReference type="Pfam" id="PF02518">
    <property type="entry name" value="HATPase_c"/>
    <property type="match status" value="1"/>
</dbReference>
<dbReference type="PROSITE" id="PS50109">
    <property type="entry name" value="HIS_KIN"/>
    <property type="match status" value="1"/>
</dbReference>
<dbReference type="SMART" id="SM00388">
    <property type="entry name" value="HisKA"/>
    <property type="match status" value="1"/>
</dbReference>
<dbReference type="Gene3D" id="3.30.450.20">
    <property type="entry name" value="PAS domain"/>
    <property type="match status" value="1"/>
</dbReference>
<evidence type="ECO:0000256" key="3">
    <source>
        <dbReference type="ARBA" id="ARBA00022553"/>
    </source>
</evidence>
<dbReference type="SUPFAM" id="SSF55874">
    <property type="entry name" value="ATPase domain of HSP90 chaperone/DNA topoisomerase II/histidine kinase"/>
    <property type="match status" value="1"/>
</dbReference>
<keyword evidence="5" id="KW-0547">Nucleotide-binding</keyword>
<dbReference type="PANTHER" id="PTHR43065:SF16">
    <property type="entry name" value="SENSORY HISTIDINE KINASE_PHOSPHATASE NTRB"/>
    <property type="match status" value="1"/>
</dbReference>
<keyword evidence="4" id="KW-0808">Transferase</keyword>
<reference evidence="10" key="1">
    <citation type="submission" date="2023-04" db="EMBL/GenBank/DDBJ databases">
        <title>Genome dynamics across the evolutionary transition to endosymbiosis.</title>
        <authorList>
            <person name="Siozios S."/>
            <person name="Nadal-Jimenez P."/>
            <person name="Azagi T."/>
            <person name="Sprong H."/>
            <person name="Frost C.L."/>
            <person name="Parratt S.R."/>
            <person name="Taylor G."/>
            <person name="Brettell L."/>
            <person name="Lew K.C."/>
            <person name="Croft L."/>
            <person name="King K.C."/>
            <person name="Brockhurst M.A."/>
            <person name="Hypsa V."/>
            <person name="Novakova E."/>
            <person name="Darby A.C."/>
            <person name="Hurst G.D.D."/>
        </authorList>
    </citation>
    <scope>NUCLEOTIDE SEQUENCE</scope>
    <source>
        <strain evidence="10">AIh</strain>
    </source>
</reference>
<dbReference type="EMBL" id="CP123498">
    <property type="protein sequence ID" value="WGL95259.1"/>
    <property type="molecule type" value="Genomic_DNA"/>
</dbReference>
<dbReference type="SMART" id="SM00387">
    <property type="entry name" value="HATPase_c"/>
    <property type="match status" value="1"/>
</dbReference>
<dbReference type="InterPro" id="IPR005467">
    <property type="entry name" value="His_kinase_dom"/>
</dbReference>
<evidence type="ECO:0000256" key="6">
    <source>
        <dbReference type="ARBA" id="ARBA00022777"/>
    </source>
</evidence>
<keyword evidence="3" id="KW-0597">Phosphoprotein</keyword>
<dbReference type="Proteomes" id="UP001177597">
    <property type="component" value="Chromosome"/>
</dbReference>
<evidence type="ECO:0000256" key="4">
    <source>
        <dbReference type="ARBA" id="ARBA00022679"/>
    </source>
</evidence>
<evidence type="ECO:0000259" key="9">
    <source>
        <dbReference type="PROSITE" id="PS50109"/>
    </source>
</evidence>
<evidence type="ECO:0000256" key="5">
    <source>
        <dbReference type="ARBA" id="ARBA00022741"/>
    </source>
</evidence>
<dbReference type="PANTHER" id="PTHR43065">
    <property type="entry name" value="SENSOR HISTIDINE KINASE"/>
    <property type="match status" value="1"/>
</dbReference>
<evidence type="ECO:0000256" key="2">
    <source>
        <dbReference type="ARBA" id="ARBA00012438"/>
    </source>
</evidence>
<dbReference type="NCBIfam" id="NF008293">
    <property type="entry name" value="PRK11073.1"/>
    <property type="match status" value="1"/>
</dbReference>
<dbReference type="RefSeq" id="WP_280629257.1">
    <property type="nucleotide sequence ID" value="NZ_CP123498.1"/>
</dbReference>
<keyword evidence="6" id="KW-0418">Kinase</keyword>
<dbReference type="InterPro" id="IPR036890">
    <property type="entry name" value="HATPase_C_sf"/>
</dbReference>
<dbReference type="PRINTS" id="PR00344">
    <property type="entry name" value="BCTRLSENSOR"/>
</dbReference>
<evidence type="ECO:0000256" key="1">
    <source>
        <dbReference type="ARBA" id="ARBA00000085"/>
    </source>
</evidence>
<dbReference type="EC" id="2.7.13.3" evidence="2"/>
<dbReference type="InterPro" id="IPR003594">
    <property type="entry name" value="HATPase_dom"/>
</dbReference>
<gene>
    <name evidence="10" type="primary">glnL</name>
    <name evidence="10" type="ORF">QE207_16665</name>
</gene>
<evidence type="ECO:0000313" key="11">
    <source>
        <dbReference type="Proteomes" id="UP001177597"/>
    </source>
</evidence>
<proteinExistence type="predicted"/>
<keyword evidence="7" id="KW-0067">ATP-binding</keyword>
<evidence type="ECO:0000256" key="7">
    <source>
        <dbReference type="ARBA" id="ARBA00022840"/>
    </source>
</evidence>
<evidence type="ECO:0000313" key="10">
    <source>
        <dbReference type="EMBL" id="WGL95259.1"/>
    </source>
</evidence>
<dbReference type="Gene3D" id="1.10.287.130">
    <property type="match status" value="1"/>
</dbReference>
<dbReference type="Gene3D" id="3.30.565.10">
    <property type="entry name" value="Histidine kinase-like ATPase, C-terminal domain"/>
    <property type="match status" value="1"/>
</dbReference>
<dbReference type="InterPro" id="IPR004358">
    <property type="entry name" value="Sig_transdc_His_kin-like_C"/>
</dbReference>
<sequence>MKIDKLPIADHILDCLLHNILLLDNKLIIQYANYASRQFFSANPRKLLGTPLPILFDYCSFDMDLMQKKIKKNKSFTDNEVTLVINNHSYNVTISAQPISQGFILLEFSPVNSYRRLEQEQSLQILSRDLIRTLAHEIKNPLGGLRGAAQLLAKTLYSSEQLEYTQVIIEQADRLRNLVDRLLGPQHPGLKTTQSIHQVVERTYYLISLTLPENIKLIKDYDPSLPELPHYPEQIEQVLLNISQNAIQAMEENGGTLTMRTRTAFHVTLHGKTYRLAARIDIEDNGPGVPSQIEDTLFYPMVSHHKGGNGLGLSIAQNIIDQHAGRIEFSSWPGHTQFSIYLPIKN</sequence>
<dbReference type="InterPro" id="IPR003661">
    <property type="entry name" value="HisK_dim/P_dom"/>
</dbReference>
<feature type="domain" description="Histidine kinase" evidence="9">
    <location>
        <begin position="133"/>
        <end position="346"/>
    </location>
</feature>
<organism evidence="10 11">
    <name type="scientific">Arsenophonus nasoniae</name>
    <name type="common">son-killer infecting Nasonia vitripennis</name>
    <dbReference type="NCBI Taxonomy" id="638"/>
    <lineage>
        <taxon>Bacteria</taxon>
        <taxon>Pseudomonadati</taxon>
        <taxon>Pseudomonadota</taxon>
        <taxon>Gammaproteobacteria</taxon>
        <taxon>Enterobacterales</taxon>
        <taxon>Morganellaceae</taxon>
        <taxon>Arsenophonus</taxon>
    </lineage>
</organism>
<evidence type="ECO:0000256" key="8">
    <source>
        <dbReference type="ARBA" id="ARBA00023012"/>
    </source>
</evidence>
<keyword evidence="8" id="KW-0902">Two-component regulatory system</keyword>
<protein>
    <recommendedName>
        <fullName evidence="2">histidine kinase</fullName>
        <ecNumber evidence="2">2.7.13.3</ecNumber>
    </recommendedName>
</protein>
<dbReference type="InterPro" id="IPR036097">
    <property type="entry name" value="HisK_dim/P_sf"/>
</dbReference>
<name>A0AA95GE86_9GAMM</name>
<dbReference type="GO" id="GO:0000155">
    <property type="term" value="F:phosphorelay sensor kinase activity"/>
    <property type="evidence" value="ECO:0007669"/>
    <property type="project" value="InterPro"/>
</dbReference>
<accession>A0AA95GE86</accession>
<dbReference type="Pfam" id="PF00512">
    <property type="entry name" value="HisKA"/>
    <property type="match status" value="1"/>
</dbReference>
<dbReference type="AlphaFoldDB" id="A0AA95GE86"/>
<dbReference type="SUPFAM" id="SSF47384">
    <property type="entry name" value="Homodimeric domain of signal transducing histidine kinase"/>
    <property type="match status" value="1"/>
</dbReference>
<dbReference type="GO" id="GO:0005524">
    <property type="term" value="F:ATP binding"/>
    <property type="evidence" value="ECO:0007669"/>
    <property type="project" value="UniProtKB-KW"/>
</dbReference>
<dbReference type="CDD" id="cd00082">
    <property type="entry name" value="HisKA"/>
    <property type="match status" value="1"/>
</dbReference>
<comment type="catalytic activity">
    <reaction evidence="1">
        <text>ATP + protein L-histidine = ADP + protein N-phospho-L-histidine.</text>
        <dbReference type="EC" id="2.7.13.3"/>
    </reaction>
</comment>